<keyword evidence="1" id="KW-0732">Signal</keyword>
<dbReference type="AlphaFoldDB" id="A0A1B6EE71"/>
<dbReference type="EMBL" id="GEDC01001091">
    <property type="protein sequence ID" value="JAS36207.1"/>
    <property type="molecule type" value="Transcribed_RNA"/>
</dbReference>
<gene>
    <name evidence="2" type="ORF">g.20988</name>
</gene>
<accession>A0A1B6EE71</accession>
<organism evidence="2">
    <name type="scientific">Clastoptera arizonana</name>
    <name type="common">Arizona spittle bug</name>
    <dbReference type="NCBI Taxonomy" id="38151"/>
    <lineage>
        <taxon>Eukaryota</taxon>
        <taxon>Metazoa</taxon>
        <taxon>Ecdysozoa</taxon>
        <taxon>Arthropoda</taxon>
        <taxon>Hexapoda</taxon>
        <taxon>Insecta</taxon>
        <taxon>Pterygota</taxon>
        <taxon>Neoptera</taxon>
        <taxon>Paraneoptera</taxon>
        <taxon>Hemiptera</taxon>
        <taxon>Auchenorrhyncha</taxon>
        <taxon>Cercopoidea</taxon>
        <taxon>Clastopteridae</taxon>
        <taxon>Clastoptera</taxon>
    </lineage>
</organism>
<sequence length="186" mass="21145">MFLKCTLFLCLALSTVSGFDYQAVTKCSDIQGDPDFTFSQPRDVIGIIATSSKDDIDIDRCVIYIRGSYYITSFKKDWSYRVVQFKQFKKLSNAAFSQVGPDGNTYRVTVLKSYGPECGNMTLRYRCSDTVGQDGIPPQVYIHGDVFTKLCNKCFKDAATYASQVLQKDVTLYPLKNRCDEEFLIW</sequence>
<evidence type="ECO:0000313" key="2">
    <source>
        <dbReference type="EMBL" id="JAS36207.1"/>
    </source>
</evidence>
<evidence type="ECO:0000256" key="1">
    <source>
        <dbReference type="SAM" id="SignalP"/>
    </source>
</evidence>
<feature type="chain" id="PRO_5008582019" evidence="1">
    <location>
        <begin position="19"/>
        <end position="186"/>
    </location>
</feature>
<proteinExistence type="predicted"/>
<reference evidence="2" key="1">
    <citation type="submission" date="2015-12" db="EMBL/GenBank/DDBJ databases">
        <title>De novo transcriptome assembly of four potential Pierce s Disease insect vectors from Arizona vineyards.</title>
        <authorList>
            <person name="Tassone E.E."/>
        </authorList>
    </citation>
    <scope>NUCLEOTIDE SEQUENCE</scope>
</reference>
<feature type="signal peptide" evidence="1">
    <location>
        <begin position="1"/>
        <end position="18"/>
    </location>
</feature>
<name>A0A1B6EE71_9HEMI</name>
<protein>
    <submittedName>
        <fullName evidence="2">Uncharacterized protein</fullName>
    </submittedName>
</protein>